<feature type="compositionally biased region" description="Low complexity" evidence="1">
    <location>
        <begin position="202"/>
        <end position="222"/>
    </location>
</feature>
<feature type="region of interest" description="Disordered" evidence="1">
    <location>
        <begin position="544"/>
        <end position="609"/>
    </location>
</feature>
<feature type="region of interest" description="Disordered" evidence="1">
    <location>
        <begin position="370"/>
        <end position="451"/>
    </location>
</feature>
<reference evidence="2" key="2">
    <citation type="journal article" date="2020" name="Nat. Commun.">
        <title>Large-scale genome sequencing of mycorrhizal fungi provides insights into the early evolution of symbiotic traits.</title>
        <authorList>
            <person name="Miyauchi S."/>
            <person name="Kiss E."/>
            <person name="Kuo A."/>
            <person name="Drula E."/>
            <person name="Kohler A."/>
            <person name="Sanchez-Garcia M."/>
            <person name="Morin E."/>
            <person name="Andreopoulos B."/>
            <person name="Barry K.W."/>
            <person name="Bonito G."/>
            <person name="Buee M."/>
            <person name="Carver A."/>
            <person name="Chen C."/>
            <person name="Cichocki N."/>
            <person name="Clum A."/>
            <person name="Culley D."/>
            <person name="Crous P.W."/>
            <person name="Fauchery L."/>
            <person name="Girlanda M."/>
            <person name="Hayes R.D."/>
            <person name="Keri Z."/>
            <person name="LaButti K."/>
            <person name="Lipzen A."/>
            <person name="Lombard V."/>
            <person name="Magnuson J."/>
            <person name="Maillard F."/>
            <person name="Murat C."/>
            <person name="Nolan M."/>
            <person name="Ohm R.A."/>
            <person name="Pangilinan J."/>
            <person name="Pereira M.F."/>
            <person name="Perotto S."/>
            <person name="Peter M."/>
            <person name="Pfister S."/>
            <person name="Riley R."/>
            <person name="Sitrit Y."/>
            <person name="Stielow J.B."/>
            <person name="Szollosi G."/>
            <person name="Zifcakova L."/>
            <person name="Stursova M."/>
            <person name="Spatafora J.W."/>
            <person name="Tedersoo L."/>
            <person name="Vaario L.M."/>
            <person name="Yamada A."/>
            <person name="Yan M."/>
            <person name="Wang P."/>
            <person name="Xu J."/>
            <person name="Bruns T."/>
            <person name="Baldrian P."/>
            <person name="Vilgalys R."/>
            <person name="Dunand C."/>
            <person name="Henrissat B."/>
            <person name="Grigoriev I.V."/>
            <person name="Hibbett D."/>
            <person name="Nagy L.G."/>
            <person name="Martin F.M."/>
        </authorList>
    </citation>
    <scope>NUCLEOTIDE SEQUENCE</scope>
    <source>
        <strain evidence="2">Prilba</strain>
    </source>
</reference>
<sequence>MITPRHHTAHPLSISFFHLPHSTPIFTMDGDELSPHLIYHPSSPRFDIPDYLPLRRVRPLPKRKHGSPDLARSLPLNTTMLPPILPPLPGPDATAEELIAHAEVLSAQITFQSYFLPTLSGVTDFTSRTSVDMPLADPSPADLDVTLLHELRENDHSDQTQQQGNAKKRKVPAHLSGSQMGPDAADVHSGEEEQQQPGERVPPSFASTAAASAAVGSSPEESFQGGAEGNGRQGKVLPATMVGLRKKQVLKHRRRQLAALLGSLSLGDSLALDQALLANYALLNEKRSGVGRNARHKSRLIRRRASRVVRRHRTLPPPPPSEPTRRIFPDREFTFLSSNAASERLIATLAEYTVLCDRFEHELKQQAENVAESAKESTATGVGVGGGSGDGATVAKRNEPAARKARTTTQTVQDADTPAVSKSPGPTKTSGKKKKRSALANASNPHHLRNYVPSRIPNQGLLSATQLGANAQNMLSPLPLVFLSAQIPPKRGTQQRPSAVASQLANPAEEWICPTCEYRLFYGDEQGYRMGVRNRKKILKRRRRARERAAAAANGSGTGVGIPGKGSGFDDEEDLDVETPGSGLALSERRLASVEREKGGGDREQVAEG</sequence>
<comment type="caution">
    <text evidence="2">The sequence shown here is derived from an EMBL/GenBank/DDBJ whole genome shotgun (WGS) entry which is preliminary data.</text>
</comment>
<reference evidence="2" key="1">
    <citation type="submission" date="2019-10" db="EMBL/GenBank/DDBJ databases">
        <authorList>
            <consortium name="DOE Joint Genome Institute"/>
            <person name="Kuo A."/>
            <person name="Miyauchi S."/>
            <person name="Kiss E."/>
            <person name="Drula E."/>
            <person name="Kohler A."/>
            <person name="Sanchez-Garcia M."/>
            <person name="Andreopoulos B."/>
            <person name="Barry K.W."/>
            <person name="Bonito G."/>
            <person name="Buee M."/>
            <person name="Carver A."/>
            <person name="Chen C."/>
            <person name="Cichocki N."/>
            <person name="Clum A."/>
            <person name="Culley D."/>
            <person name="Crous P.W."/>
            <person name="Fauchery L."/>
            <person name="Girlanda M."/>
            <person name="Hayes R."/>
            <person name="Keri Z."/>
            <person name="LaButti K."/>
            <person name="Lipzen A."/>
            <person name="Lombard V."/>
            <person name="Magnuson J."/>
            <person name="Maillard F."/>
            <person name="Morin E."/>
            <person name="Murat C."/>
            <person name="Nolan M."/>
            <person name="Ohm R."/>
            <person name="Pangilinan J."/>
            <person name="Pereira M."/>
            <person name="Perotto S."/>
            <person name="Peter M."/>
            <person name="Riley R."/>
            <person name="Sitrit Y."/>
            <person name="Stielow B."/>
            <person name="Szollosi G."/>
            <person name="Zifcakova L."/>
            <person name="Stursova M."/>
            <person name="Spatafora J.W."/>
            <person name="Tedersoo L."/>
            <person name="Vaario L.-M."/>
            <person name="Yamada A."/>
            <person name="Yan M."/>
            <person name="Wang P."/>
            <person name="Xu J."/>
            <person name="Bruns T."/>
            <person name="Baldrian P."/>
            <person name="Vilgalys R."/>
            <person name="Henrissat B."/>
            <person name="Grigoriev I.V."/>
            <person name="Hibbett D."/>
            <person name="Nagy L.G."/>
            <person name="Martin F.M."/>
        </authorList>
    </citation>
    <scope>NUCLEOTIDE SEQUENCE</scope>
    <source>
        <strain evidence="2">Prilba</strain>
    </source>
</reference>
<dbReference type="Proteomes" id="UP000759537">
    <property type="component" value="Unassembled WGS sequence"/>
</dbReference>
<keyword evidence="3" id="KW-1185">Reference proteome</keyword>
<dbReference type="OrthoDB" id="2507488at2759"/>
<gene>
    <name evidence="2" type="ORF">DFH94DRAFT_744995</name>
</gene>
<dbReference type="AlphaFoldDB" id="A0A9P5T8G1"/>
<evidence type="ECO:0000256" key="1">
    <source>
        <dbReference type="SAM" id="MobiDB-lite"/>
    </source>
</evidence>
<feature type="compositionally biased region" description="Gly residues" evidence="1">
    <location>
        <begin position="556"/>
        <end position="567"/>
    </location>
</feature>
<evidence type="ECO:0000313" key="2">
    <source>
        <dbReference type="EMBL" id="KAF8479656.1"/>
    </source>
</evidence>
<protein>
    <submittedName>
        <fullName evidence="2">Uncharacterized protein</fullName>
    </submittedName>
</protein>
<name>A0A9P5T8G1_9AGAM</name>
<dbReference type="EMBL" id="WHVB01000009">
    <property type="protein sequence ID" value="KAF8479656.1"/>
    <property type="molecule type" value="Genomic_DNA"/>
</dbReference>
<evidence type="ECO:0000313" key="3">
    <source>
        <dbReference type="Proteomes" id="UP000759537"/>
    </source>
</evidence>
<feature type="region of interest" description="Disordered" evidence="1">
    <location>
        <begin position="155"/>
        <end position="234"/>
    </location>
</feature>
<accession>A0A9P5T8G1</accession>
<feature type="compositionally biased region" description="Basic and acidic residues" evidence="1">
    <location>
        <begin position="587"/>
        <end position="609"/>
    </location>
</feature>
<organism evidence="2 3">
    <name type="scientific">Russula ochroleuca</name>
    <dbReference type="NCBI Taxonomy" id="152965"/>
    <lineage>
        <taxon>Eukaryota</taxon>
        <taxon>Fungi</taxon>
        <taxon>Dikarya</taxon>
        <taxon>Basidiomycota</taxon>
        <taxon>Agaricomycotina</taxon>
        <taxon>Agaricomycetes</taxon>
        <taxon>Russulales</taxon>
        <taxon>Russulaceae</taxon>
        <taxon>Russula</taxon>
    </lineage>
</organism>
<proteinExistence type="predicted"/>